<dbReference type="PANTHER" id="PTHR36091">
    <property type="entry name" value="ALTERED INHERITANCE OF MITOCHONDRIA PROTEIN 9, MITOCHONDRIAL"/>
    <property type="match status" value="1"/>
</dbReference>
<evidence type="ECO:0000313" key="1">
    <source>
        <dbReference type="EMBL" id="KAF8868545.1"/>
    </source>
</evidence>
<accession>A0A9P5N8C6</accession>
<proteinExistence type="predicted"/>
<comment type="caution">
    <text evidence="1">The sequence shown here is derived from an EMBL/GenBank/DDBJ whole genome shotgun (WGS) entry which is preliminary data.</text>
</comment>
<evidence type="ECO:0008006" key="3">
    <source>
        <dbReference type="Google" id="ProtNLM"/>
    </source>
</evidence>
<sequence length="401" mass="46051">MEFARDVLKIPTPRSQRPKQPVGAEYIIMEKAPGMDLRTRWPLITSGLDVIPLVNDFIDIENKFEGYVQPDRQFIFQGRFDLEADEDIKAAAERYRVGPLTDRQWWRGGRADLDIDRGPWFEPLSYFTAAVQCELTFIQSPAASAVQFRQNPFVPLSLYKRILHLLLDELCAPTLWHPDANITSVIDWQFAQIAPYFTHAVFPSMLLYTDDVLPVPPGLQFPKLPADYDSYSPEKQAYIRRHHRLIMRQKSYQALRASRGTERRKAASKVPHAALLTMLPYYTLRAWSHGPHLLMDALGDIQELWTAIVQDDQTKCPMDDLSPDFEAELAENASVFEALEYYDVSVTRMMKAVGCTGDGLVSYEDYESAREECDRLKVMWDQQAEGKPFPFADGMFSFFLS</sequence>
<dbReference type="EMBL" id="JADNYJ010000604">
    <property type="protein sequence ID" value="KAF8868545.1"/>
    <property type="molecule type" value="Genomic_DNA"/>
</dbReference>
<dbReference type="InterPro" id="IPR051035">
    <property type="entry name" value="Mito_inheritance_9"/>
</dbReference>
<organism evidence="1 2">
    <name type="scientific">Gymnopilus junonius</name>
    <name type="common">Spectacular rustgill mushroom</name>
    <name type="synonym">Gymnopilus spectabilis subsp. junonius</name>
    <dbReference type="NCBI Taxonomy" id="109634"/>
    <lineage>
        <taxon>Eukaryota</taxon>
        <taxon>Fungi</taxon>
        <taxon>Dikarya</taxon>
        <taxon>Basidiomycota</taxon>
        <taxon>Agaricomycotina</taxon>
        <taxon>Agaricomycetes</taxon>
        <taxon>Agaricomycetidae</taxon>
        <taxon>Agaricales</taxon>
        <taxon>Agaricineae</taxon>
        <taxon>Hymenogastraceae</taxon>
        <taxon>Gymnopilus</taxon>
    </lineage>
</organism>
<protein>
    <recommendedName>
        <fullName evidence="3">Phosphotransferase enzyme family protein</fullName>
    </recommendedName>
</protein>
<name>A0A9P5N8C6_GYMJU</name>
<gene>
    <name evidence="1" type="ORF">CPB84DRAFT_1807267</name>
</gene>
<keyword evidence="2" id="KW-1185">Reference proteome</keyword>
<dbReference type="GO" id="GO:0005739">
    <property type="term" value="C:mitochondrion"/>
    <property type="evidence" value="ECO:0007669"/>
    <property type="project" value="TreeGrafter"/>
</dbReference>
<reference evidence="1" key="1">
    <citation type="submission" date="2020-11" db="EMBL/GenBank/DDBJ databases">
        <authorList>
            <consortium name="DOE Joint Genome Institute"/>
            <person name="Ahrendt S."/>
            <person name="Riley R."/>
            <person name="Andreopoulos W."/>
            <person name="LaButti K."/>
            <person name="Pangilinan J."/>
            <person name="Ruiz-duenas F.J."/>
            <person name="Barrasa J.M."/>
            <person name="Sanchez-Garcia M."/>
            <person name="Camarero S."/>
            <person name="Miyauchi S."/>
            <person name="Serrano A."/>
            <person name="Linde D."/>
            <person name="Babiker R."/>
            <person name="Drula E."/>
            <person name="Ayuso-Fernandez I."/>
            <person name="Pacheco R."/>
            <person name="Padilla G."/>
            <person name="Ferreira P."/>
            <person name="Barriuso J."/>
            <person name="Kellner H."/>
            <person name="Castanera R."/>
            <person name="Alfaro M."/>
            <person name="Ramirez L."/>
            <person name="Pisabarro A.G."/>
            <person name="Kuo A."/>
            <person name="Tritt A."/>
            <person name="Lipzen A."/>
            <person name="He G."/>
            <person name="Yan M."/>
            <person name="Ng V."/>
            <person name="Cullen D."/>
            <person name="Martin F."/>
            <person name="Rosso M.-N."/>
            <person name="Henrissat B."/>
            <person name="Hibbett D."/>
            <person name="Martinez A.T."/>
            <person name="Grigoriev I.V."/>
        </authorList>
    </citation>
    <scope>NUCLEOTIDE SEQUENCE</scope>
    <source>
        <strain evidence="1">AH 44721</strain>
    </source>
</reference>
<dbReference type="OrthoDB" id="2831558at2759"/>
<evidence type="ECO:0000313" key="2">
    <source>
        <dbReference type="Proteomes" id="UP000724874"/>
    </source>
</evidence>
<dbReference type="AlphaFoldDB" id="A0A9P5N8C6"/>
<dbReference type="PANTHER" id="PTHR36091:SF2">
    <property type="entry name" value="AMINOGLYCOSIDE PHOSPHOTRANSFERASE DOMAIN-CONTAINING PROTEIN"/>
    <property type="match status" value="1"/>
</dbReference>
<dbReference type="Proteomes" id="UP000724874">
    <property type="component" value="Unassembled WGS sequence"/>
</dbReference>